<evidence type="ECO:0000256" key="1">
    <source>
        <dbReference type="SAM" id="MobiDB-lite"/>
    </source>
</evidence>
<proteinExistence type="predicted"/>
<name>A0A9N8DDD2_9STRA</name>
<feature type="compositionally biased region" description="Basic residues" evidence="1">
    <location>
        <begin position="156"/>
        <end position="165"/>
    </location>
</feature>
<comment type="caution">
    <text evidence="2">The sequence shown here is derived from an EMBL/GenBank/DDBJ whole genome shotgun (WGS) entry which is preliminary data.</text>
</comment>
<protein>
    <submittedName>
        <fullName evidence="2">Uncharacterized protein</fullName>
    </submittedName>
</protein>
<feature type="region of interest" description="Disordered" evidence="1">
    <location>
        <begin position="178"/>
        <end position="232"/>
    </location>
</feature>
<feature type="compositionally biased region" description="Polar residues" evidence="1">
    <location>
        <begin position="320"/>
        <end position="329"/>
    </location>
</feature>
<organism evidence="2 3">
    <name type="scientific">Seminavis robusta</name>
    <dbReference type="NCBI Taxonomy" id="568900"/>
    <lineage>
        <taxon>Eukaryota</taxon>
        <taxon>Sar</taxon>
        <taxon>Stramenopiles</taxon>
        <taxon>Ochrophyta</taxon>
        <taxon>Bacillariophyta</taxon>
        <taxon>Bacillariophyceae</taxon>
        <taxon>Bacillariophycidae</taxon>
        <taxon>Naviculales</taxon>
        <taxon>Naviculaceae</taxon>
        <taxon>Seminavis</taxon>
    </lineage>
</organism>
<feature type="region of interest" description="Disordered" evidence="1">
    <location>
        <begin position="274"/>
        <end position="356"/>
    </location>
</feature>
<feature type="compositionally biased region" description="Basic and acidic residues" evidence="1">
    <location>
        <begin position="104"/>
        <end position="117"/>
    </location>
</feature>
<evidence type="ECO:0000313" key="3">
    <source>
        <dbReference type="Proteomes" id="UP001153069"/>
    </source>
</evidence>
<dbReference type="Proteomes" id="UP001153069">
    <property type="component" value="Unassembled WGS sequence"/>
</dbReference>
<gene>
    <name evidence="2" type="ORF">SEMRO_90_G047400.1</name>
</gene>
<dbReference type="EMBL" id="CAICTM010000089">
    <property type="protein sequence ID" value="CAB9500722.1"/>
    <property type="molecule type" value="Genomic_DNA"/>
</dbReference>
<sequence length="356" mass="40222">MSLQESLHNLHDPSPASIFGRRLRLAKMRTDHFKPKPLLPFLGPADDADSDLDLEKLFAAGALADVFSWARVSEESDPVKQLPDHQRPSFAHKMDGNGNMSVSKKLEKGNEAQETRLRSPQRLRLRRKVSSRVGRATRKDSDAPLRRARSTDVGTKRHGTPTRRAHTVEVAVRKHSPVRHNSNNAPRMRRTRSADVETKRHRAPLRRAHTDETAVRKHSPVRPNQVNGEADAPLRRTRTCTRSSDIGTKRHSSPTRCAHTAEMVVRKHSHLHHIPNNAPRMCRTRSADVGTKHHRAPLRRAHTDEMVASKKPATRRHQSPVKTDTAQPQRSRPSSSGRSPRRCRRSNTDEDSATAK</sequence>
<evidence type="ECO:0000313" key="2">
    <source>
        <dbReference type="EMBL" id="CAB9500722.1"/>
    </source>
</evidence>
<keyword evidence="3" id="KW-1185">Reference proteome</keyword>
<feature type="compositionally biased region" description="Basic residues" evidence="1">
    <location>
        <begin position="119"/>
        <end position="130"/>
    </location>
</feature>
<reference evidence="2" key="1">
    <citation type="submission" date="2020-06" db="EMBL/GenBank/DDBJ databases">
        <authorList>
            <consortium name="Plant Systems Biology data submission"/>
        </authorList>
    </citation>
    <scope>NUCLEOTIDE SEQUENCE</scope>
    <source>
        <strain evidence="2">D6</strain>
    </source>
</reference>
<feature type="region of interest" description="Disordered" evidence="1">
    <location>
        <begin position="76"/>
        <end position="166"/>
    </location>
</feature>
<feature type="compositionally biased region" description="Basic and acidic residues" evidence="1">
    <location>
        <begin position="76"/>
        <end position="95"/>
    </location>
</feature>
<dbReference type="AlphaFoldDB" id="A0A9N8DDD2"/>
<accession>A0A9N8DDD2</accession>